<proteinExistence type="inferred from homology"/>
<dbReference type="SUPFAM" id="SSF53474">
    <property type="entry name" value="alpha/beta-Hydrolases"/>
    <property type="match status" value="2"/>
</dbReference>
<protein>
    <recommendedName>
        <fullName evidence="3">AB hydrolase-1 domain-containing protein</fullName>
    </recommendedName>
</protein>
<dbReference type="InterPro" id="IPR000073">
    <property type="entry name" value="AB_hydrolase_1"/>
</dbReference>
<dbReference type="EMBL" id="JAGKQM010000003">
    <property type="protein sequence ID" value="KAH0932300.1"/>
    <property type="molecule type" value="Genomic_DNA"/>
</dbReference>
<accession>A0ABQ8DSF2</accession>
<dbReference type="PANTHER" id="PTHR43433">
    <property type="entry name" value="HYDROLASE, ALPHA/BETA FOLD FAMILY PROTEIN"/>
    <property type="match status" value="1"/>
</dbReference>
<reference evidence="4 5" key="1">
    <citation type="submission" date="2021-05" db="EMBL/GenBank/DDBJ databases">
        <title>Genome Assembly of Synthetic Allotetraploid Brassica napus Reveals Homoeologous Exchanges between Subgenomes.</title>
        <authorList>
            <person name="Davis J.T."/>
        </authorList>
    </citation>
    <scope>NUCLEOTIDE SEQUENCE [LARGE SCALE GENOMIC DNA]</scope>
    <source>
        <strain evidence="5">cv. Da-Ae</strain>
        <tissue evidence="4">Seedling</tissue>
    </source>
</reference>
<sequence length="651" mass="71964">MEAKTMPYCEVAKEQVVDAETTLKNNAGVKIFYRTYGHGPTKALLIIGLAGTHESWGPQIKGLTGTDKPNDEDGDVSDDSGIGQGMEVCAFDNRGMGRSSVPSHKSEYTTTIMAKDSISLLDHLGWERAHIIGHSMGAMIACKLAAMTPKQRAKVDLDTHYSQVAVFSVDFLAERIGTNTRRDVLYEQYVKGISETGMQSKNGLDGQLNACWLHKITKPEIEWIRSAGFLVSVAKEQVVDAETTLKNNAGVKIFYRTYGHGPTKALLIIGLAGTHESWGPQIKGLTGTDKPNDEDGDVSDDSGIGQGMEVCAFDNRGMGRSSVPSHKSEYTTTIMAKDSISLLDHLGWERAHIIGHSMGAMIACKLAAMTPKQRAKVDLDTHYSQVAVFSVDFLAERIGTNTRRDVLYEQYVKGISETGMQSKNGLDGQLNACWLHKITKPEIEWIRSAGFLVSVIHGRHDVIAQIPHARRLAQRLYPVARMVDLHGGHLVSHERTDEVNKSLMELIKASEMKKAPTDWTNLTPETPGYFTRRIALIRTSSEGKNAVSPPSFIVEKASGFGIRACKKSFQGRQTRQSWAFNLDVNFETEQQAFIAYTSLAVDKELQPDKVRRVMSVSNNKLSVHFEAIEARLLRASFSAFLDVCDLRDRTV</sequence>
<gene>
    <name evidence="4" type="ORF">HID58_009417</name>
</gene>
<evidence type="ECO:0000256" key="2">
    <source>
        <dbReference type="SAM" id="MobiDB-lite"/>
    </source>
</evidence>
<dbReference type="Pfam" id="PF00561">
    <property type="entry name" value="Abhydrolase_1"/>
    <property type="match status" value="2"/>
</dbReference>
<dbReference type="Proteomes" id="UP000824890">
    <property type="component" value="Unassembled WGS sequence"/>
</dbReference>
<feature type="region of interest" description="Disordered" evidence="2">
    <location>
        <begin position="284"/>
        <end position="304"/>
    </location>
</feature>
<evidence type="ECO:0000313" key="5">
    <source>
        <dbReference type="Proteomes" id="UP000824890"/>
    </source>
</evidence>
<keyword evidence="5" id="KW-1185">Reference proteome</keyword>
<feature type="domain" description="AB hydrolase-1" evidence="3">
    <location>
        <begin position="45"/>
        <end position="150"/>
    </location>
</feature>
<dbReference type="InterPro" id="IPR050471">
    <property type="entry name" value="AB_hydrolase"/>
</dbReference>
<dbReference type="PANTHER" id="PTHR43433:SF5">
    <property type="entry name" value="AB HYDROLASE-1 DOMAIN-CONTAINING PROTEIN"/>
    <property type="match status" value="1"/>
</dbReference>
<feature type="region of interest" description="Disordered" evidence="2">
    <location>
        <begin position="60"/>
        <end position="82"/>
    </location>
</feature>
<evidence type="ECO:0000259" key="3">
    <source>
        <dbReference type="Pfam" id="PF00561"/>
    </source>
</evidence>
<name>A0ABQ8DSF2_BRANA</name>
<comment type="similarity">
    <text evidence="1">Belongs to the CTAG/PCC1 family.</text>
</comment>
<evidence type="ECO:0000313" key="4">
    <source>
        <dbReference type="EMBL" id="KAH0932300.1"/>
    </source>
</evidence>
<dbReference type="Pfam" id="PF09341">
    <property type="entry name" value="Pcc1"/>
    <property type="match status" value="1"/>
</dbReference>
<evidence type="ECO:0000256" key="1">
    <source>
        <dbReference type="ARBA" id="ARBA00007073"/>
    </source>
</evidence>
<dbReference type="Gene3D" id="3.40.50.1820">
    <property type="entry name" value="alpha/beta hydrolase"/>
    <property type="match status" value="2"/>
</dbReference>
<dbReference type="InterPro" id="IPR029058">
    <property type="entry name" value="AB_hydrolase_fold"/>
</dbReference>
<dbReference type="Gene3D" id="3.30.310.50">
    <property type="entry name" value="Alpha-D-phosphohexomutase, C-terminal domain"/>
    <property type="match status" value="1"/>
</dbReference>
<dbReference type="InterPro" id="IPR015419">
    <property type="entry name" value="CTAG/Pcc1"/>
</dbReference>
<organism evidence="4 5">
    <name type="scientific">Brassica napus</name>
    <name type="common">Rape</name>
    <dbReference type="NCBI Taxonomy" id="3708"/>
    <lineage>
        <taxon>Eukaryota</taxon>
        <taxon>Viridiplantae</taxon>
        <taxon>Streptophyta</taxon>
        <taxon>Embryophyta</taxon>
        <taxon>Tracheophyta</taxon>
        <taxon>Spermatophyta</taxon>
        <taxon>Magnoliopsida</taxon>
        <taxon>eudicotyledons</taxon>
        <taxon>Gunneridae</taxon>
        <taxon>Pentapetalae</taxon>
        <taxon>rosids</taxon>
        <taxon>malvids</taxon>
        <taxon>Brassicales</taxon>
        <taxon>Brassicaceae</taxon>
        <taxon>Brassiceae</taxon>
        <taxon>Brassica</taxon>
    </lineage>
</organism>
<feature type="domain" description="AB hydrolase-1" evidence="3">
    <location>
        <begin position="267"/>
        <end position="372"/>
    </location>
</feature>
<comment type="caution">
    <text evidence="4">The sequence shown here is derived from an EMBL/GenBank/DDBJ whole genome shotgun (WGS) entry which is preliminary data.</text>
</comment>